<dbReference type="InterPro" id="IPR032675">
    <property type="entry name" value="LRR_dom_sf"/>
</dbReference>
<protein>
    <submittedName>
        <fullName evidence="1">Uncharacterized protein</fullName>
    </submittedName>
</protein>
<gene>
    <name evidence="1" type="ORF">N0F65_011984</name>
</gene>
<keyword evidence="2" id="KW-1185">Reference proteome</keyword>
<proteinExistence type="predicted"/>
<sequence>MPSQLQTLSNHLVLKVYNSTSRVVNGCGAGPQRPQVHPVCISCRHEPLTDPRRTLVTGVSAIPLRYRDFWYKLVDSAHQSAPSLGNRRFLDFFVFENVYDGLAEVPDSLRSLRVRHLSLCANGLKTLPERLFWANSTIEILDLSSNPLMTLPKRSDVTDSPSTPLWELHVEFSGIKTLPEWLHTVSSSFYSLEARHYVKTLDLWRSC</sequence>
<accession>A0AAV2ZAF9</accession>
<dbReference type="EMBL" id="DAKRPA010000029">
    <property type="protein sequence ID" value="DBA02612.1"/>
    <property type="molecule type" value="Genomic_DNA"/>
</dbReference>
<reference evidence="1" key="1">
    <citation type="submission" date="2022-11" db="EMBL/GenBank/DDBJ databases">
        <authorList>
            <person name="Morgan W.R."/>
            <person name="Tartar A."/>
        </authorList>
    </citation>
    <scope>NUCLEOTIDE SEQUENCE</scope>
    <source>
        <strain evidence="1">ARSEF 373</strain>
    </source>
</reference>
<evidence type="ECO:0000313" key="1">
    <source>
        <dbReference type="EMBL" id="DBA02612.1"/>
    </source>
</evidence>
<organism evidence="1 2">
    <name type="scientific">Lagenidium giganteum</name>
    <dbReference type="NCBI Taxonomy" id="4803"/>
    <lineage>
        <taxon>Eukaryota</taxon>
        <taxon>Sar</taxon>
        <taxon>Stramenopiles</taxon>
        <taxon>Oomycota</taxon>
        <taxon>Peronosporomycetes</taxon>
        <taxon>Pythiales</taxon>
        <taxon>Pythiaceae</taxon>
    </lineage>
</organism>
<evidence type="ECO:0000313" key="2">
    <source>
        <dbReference type="Proteomes" id="UP001146120"/>
    </source>
</evidence>
<reference evidence="1" key="2">
    <citation type="journal article" date="2023" name="Microbiol Resour">
        <title>Decontamination and Annotation of the Draft Genome Sequence of the Oomycete Lagenidium giganteum ARSEF 373.</title>
        <authorList>
            <person name="Morgan W.R."/>
            <person name="Tartar A."/>
        </authorList>
    </citation>
    <scope>NUCLEOTIDE SEQUENCE</scope>
    <source>
        <strain evidence="1">ARSEF 373</strain>
    </source>
</reference>
<dbReference type="SUPFAM" id="SSF52058">
    <property type="entry name" value="L domain-like"/>
    <property type="match status" value="1"/>
</dbReference>
<name>A0AAV2ZAF9_9STRA</name>
<dbReference type="Gene3D" id="3.80.10.10">
    <property type="entry name" value="Ribonuclease Inhibitor"/>
    <property type="match status" value="1"/>
</dbReference>
<dbReference type="AlphaFoldDB" id="A0AAV2ZAF9"/>
<dbReference type="Proteomes" id="UP001146120">
    <property type="component" value="Unassembled WGS sequence"/>
</dbReference>
<comment type="caution">
    <text evidence="1">The sequence shown here is derived from an EMBL/GenBank/DDBJ whole genome shotgun (WGS) entry which is preliminary data.</text>
</comment>